<evidence type="ECO:0000313" key="6">
    <source>
        <dbReference type="EMBL" id="PAV89578.1"/>
    </source>
</evidence>
<comment type="subcellular location">
    <subcellularLocation>
        <location evidence="1">Membrane</location>
    </subcellularLocation>
</comment>
<dbReference type="GO" id="GO:0016020">
    <property type="term" value="C:membrane"/>
    <property type="evidence" value="ECO:0007669"/>
    <property type="project" value="UniProtKB-SubCell"/>
</dbReference>
<dbReference type="OrthoDB" id="5826794at2759"/>
<evidence type="ECO:0000256" key="3">
    <source>
        <dbReference type="ARBA" id="ARBA00022989"/>
    </source>
</evidence>
<dbReference type="AlphaFoldDB" id="A0A2A2LTX1"/>
<keyword evidence="4" id="KW-0472">Membrane</keyword>
<organism evidence="6 7">
    <name type="scientific">Diploscapter pachys</name>
    <dbReference type="NCBI Taxonomy" id="2018661"/>
    <lineage>
        <taxon>Eukaryota</taxon>
        <taxon>Metazoa</taxon>
        <taxon>Ecdysozoa</taxon>
        <taxon>Nematoda</taxon>
        <taxon>Chromadorea</taxon>
        <taxon>Rhabditida</taxon>
        <taxon>Rhabditina</taxon>
        <taxon>Rhabditomorpha</taxon>
        <taxon>Rhabditoidea</taxon>
        <taxon>Rhabditidae</taxon>
        <taxon>Diploscapter</taxon>
    </lineage>
</organism>
<accession>A0A2A2LTX1</accession>
<dbReference type="EMBL" id="LIAE01006442">
    <property type="protein sequence ID" value="PAV89578.1"/>
    <property type="molecule type" value="Genomic_DNA"/>
</dbReference>
<reference evidence="6 7" key="1">
    <citation type="journal article" date="2017" name="Curr. Biol.">
        <title>Genome architecture and evolution of a unichromosomal asexual nematode.</title>
        <authorList>
            <person name="Fradin H."/>
            <person name="Zegar C."/>
            <person name="Gutwein M."/>
            <person name="Lucas J."/>
            <person name="Kovtun M."/>
            <person name="Corcoran D."/>
            <person name="Baugh L.R."/>
            <person name="Kiontke K."/>
            <person name="Gunsalus K."/>
            <person name="Fitch D.H."/>
            <person name="Piano F."/>
        </authorList>
    </citation>
    <scope>NUCLEOTIDE SEQUENCE [LARGE SCALE GENOMIC DNA]</scope>
    <source>
        <strain evidence="6">PF1309</strain>
    </source>
</reference>
<evidence type="ECO:0000259" key="5">
    <source>
        <dbReference type="Pfam" id="PF01094"/>
    </source>
</evidence>
<keyword evidence="3" id="KW-1133">Transmembrane helix</keyword>
<dbReference type="SUPFAM" id="SSF53822">
    <property type="entry name" value="Periplasmic binding protein-like I"/>
    <property type="match status" value="1"/>
</dbReference>
<keyword evidence="2" id="KW-0812">Transmembrane</keyword>
<dbReference type="Proteomes" id="UP000218231">
    <property type="component" value="Unassembled WGS sequence"/>
</dbReference>
<dbReference type="Pfam" id="PF01094">
    <property type="entry name" value="ANF_receptor"/>
    <property type="match status" value="1"/>
</dbReference>
<dbReference type="InterPro" id="IPR001828">
    <property type="entry name" value="ANF_lig-bd_rcpt"/>
</dbReference>
<feature type="domain" description="Receptor ligand binding region" evidence="5">
    <location>
        <begin position="65"/>
        <end position="216"/>
    </location>
</feature>
<evidence type="ECO:0000256" key="1">
    <source>
        <dbReference type="ARBA" id="ARBA00004370"/>
    </source>
</evidence>
<gene>
    <name evidence="6" type="ORF">WR25_01795</name>
</gene>
<sequence length="291" mass="33573">MLAFIYRLSDATLVYYIGTTSIPGSITYEHIRFAVERFNSENMEHTDIKLEIAAPANERAPFEEKSYQFVSYVGPSQGQGAKATNEFIEDLRWTSFFLAYERNSDISDLAPLIYHRRMSDVGIRRPGIRIRVLPNNTDDYEPFLKFVKNRLKQTNIIIHSSNITTLYNLLQQARGMNMTEQPFSYVFTNTDLALLEDFLNNVYGAFHCNITGLQLVKNDPMMKMGIAPRAESIVCDRHNFWREGRTMNDAIRKLHLRNQLTGEVKFTESGEREDLTYLGVGRINSQFVKVV</sequence>
<evidence type="ECO:0000256" key="4">
    <source>
        <dbReference type="ARBA" id="ARBA00023136"/>
    </source>
</evidence>
<proteinExistence type="predicted"/>
<evidence type="ECO:0000256" key="2">
    <source>
        <dbReference type="ARBA" id="ARBA00022692"/>
    </source>
</evidence>
<evidence type="ECO:0000313" key="7">
    <source>
        <dbReference type="Proteomes" id="UP000218231"/>
    </source>
</evidence>
<protein>
    <recommendedName>
        <fullName evidence="5">Receptor ligand binding region domain-containing protein</fullName>
    </recommendedName>
</protein>
<keyword evidence="7" id="KW-1185">Reference proteome</keyword>
<name>A0A2A2LTX1_9BILA</name>
<dbReference type="Gene3D" id="3.40.50.2300">
    <property type="match status" value="1"/>
</dbReference>
<comment type="caution">
    <text evidence="6">The sequence shown here is derived from an EMBL/GenBank/DDBJ whole genome shotgun (WGS) entry which is preliminary data.</text>
</comment>
<dbReference type="InterPro" id="IPR028082">
    <property type="entry name" value="Peripla_BP_I"/>
</dbReference>
<dbReference type="STRING" id="2018661.A0A2A2LTX1"/>